<dbReference type="SUPFAM" id="SSF56112">
    <property type="entry name" value="Protein kinase-like (PK-like)"/>
    <property type="match status" value="1"/>
</dbReference>
<dbReference type="PANTHER" id="PTHR47984">
    <property type="entry name" value="OS01G0323000 PROTEIN"/>
    <property type="match status" value="1"/>
</dbReference>
<comment type="subcellular location">
    <subcellularLocation>
        <location evidence="1">Membrane</location>
        <topology evidence="1">Single-pass membrane protein</topology>
    </subcellularLocation>
</comment>
<comment type="catalytic activity">
    <reaction evidence="12">
        <text>L-seryl-[protein] + ATP = O-phospho-L-seryl-[protein] + ADP + H(+)</text>
        <dbReference type="Rhea" id="RHEA:17989"/>
        <dbReference type="Rhea" id="RHEA-COMP:9863"/>
        <dbReference type="Rhea" id="RHEA-COMP:11604"/>
        <dbReference type="ChEBI" id="CHEBI:15378"/>
        <dbReference type="ChEBI" id="CHEBI:29999"/>
        <dbReference type="ChEBI" id="CHEBI:30616"/>
        <dbReference type="ChEBI" id="CHEBI:83421"/>
        <dbReference type="ChEBI" id="CHEBI:456216"/>
        <dbReference type="EC" id="2.7.11.1"/>
    </reaction>
</comment>
<dbReference type="GO" id="GO:0016020">
    <property type="term" value="C:membrane"/>
    <property type="evidence" value="ECO:0007669"/>
    <property type="project" value="UniProtKB-SubCell"/>
</dbReference>
<evidence type="ECO:0000256" key="12">
    <source>
        <dbReference type="ARBA" id="ARBA00048679"/>
    </source>
</evidence>
<gene>
    <name evidence="15" type="ORF">TSUD_309480</name>
</gene>
<proteinExistence type="predicted"/>
<keyword evidence="7" id="KW-0418">Kinase</keyword>
<evidence type="ECO:0000256" key="7">
    <source>
        <dbReference type="ARBA" id="ARBA00022777"/>
    </source>
</evidence>
<evidence type="ECO:0000313" key="16">
    <source>
        <dbReference type="Proteomes" id="UP000242715"/>
    </source>
</evidence>
<keyword evidence="5 13" id="KW-0812">Transmembrane</keyword>
<evidence type="ECO:0000313" key="15">
    <source>
        <dbReference type="EMBL" id="GAU22044.1"/>
    </source>
</evidence>
<feature type="domain" description="Serine-threonine/tyrosine-protein kinase catalytic" evidence="14">
    <location>
        <begin position="87"/>
        <end position="183"/>
    </location>
</feature>
<dbReference type="InterPro" id="IPR011009">
    <property type="entry name" value="Kinase-like_dom_sf"/>
</dbReference>
<keyword evidence="3" id="KW-0597">Phosphoprotein</keyword>
<keyword evidence="9 13" id="KW-1133">Transmembrane helix</keyword>
<dbReference type="Gene3D" id="1.10.510.10">
    <property type="entry name" value="Transferase(Phosphotransferase) domain 1"/>
    <property type="match status" value="1"/>
</dbReference>
<dbReference type="InterPro" id="IPR052232">
    <property type="entry name" value="RLK_Ser/Thr-Kinase"/>
</dbReference>
<evidence type="ECO:0000256" key="5">
    <source>
        <dbReference type="ARBA" id="ARBA00022692"/>
    </source>
</evidence>
<feature type="transmembrane region" description="Helical" evidence="13">
    <location>
        <begin position="24"/>
        <end position="46"/>
    </location>
</feature>
<dbReference type="EMBL" id="DF973241">
    <property type="protein sequence ID" value="GAU22044.1"/>
    <property type="molecule type" value="Genomic_DNA"/>
</dbReference>
<evidence type="ECO:0000259" key="14">
    <source>
        <dbReference type="Pfam" id="PF07714"/>
    </source>
</evidence>
<dbReference type="GO" id="GO:0005524">
    <property type="term" value="F:ATP binding"/>
    <property type="evidence" value="ECO:0007669"/>
    <property type="project" value="UniProtKB-KW"/>
</dbReference>
<sequence length="185" mass="20458">MAPSANSPGGAVPLLTKQTLGLKFYYLILIFVAILIAVILLIVICIRRNRSTKKSKMRVKHSSGTIPLVSKEIVEVIKIEQRLDDESKMQKQVKCEIEECSSVSVEGQAEKEFKVEVEAIGKVRHKNLVGLVGYCADGAQRMLVYEYVDNGNLEQWLHGDVGPVSPLTWDIRMKIAVGTAKGCVC</sequence>
<keyword evidence="4" id="KW-0808">Transferase</keyword>
<evidence type="ECO:0000256" key="13">
    <source>
        <dbReference type="SAM" id="Phobius"/>
    </source>
</evidence>
<evidence type="ECO:0000256" key="3">
    <source>
        <dbReference type="ARBA" id="ARBA00022553"/>
    </source>
</evidence>
<dbReference type="PANTHER" id="PTHR47984:SF31">
    <property type="entry name" value="OS03G0227900 PROTEIN"/>
    <property type="match status" value="1"/>
</dbReference>
<dbReference type="GO" id="GO:0004674">
    <property type="term" value="F:protein serine/threonine kinase activity"/>
    <property type="evidence" value="ECO:0007669"/>
    <property type="project" value="UniProtKB-EC"/>
</dbReference>
<keyword evidence="16" id="KW-1185">Reference proteome</keyword>
<organism evidence="15 16">
    <name type="scientific">Trifolium subterraneum</name>
    <name type="common">Subterranean clover</name>
    <dbReference type="NCBI Taxonomy" id="3900"/>
    <lineage>
        <taxon>Eukaryota</taxon>
        <taxon>Viridiplantae</taxon>
        <taxon>Streptophyta</taxon>
        <taxon>Embryophyta</taxon>
        <taxon>Tracheophyta</taxon>
        <taxon>Spermatophyta</taxon>
        <taxon>Magnoliopsida</taxon>
        <taxon>eudicotyledons</taxon>
        <taxon>Gunneridae</taxon>
        <taxon>Pentapetalae</taxon>
        <taxon>rosids</taxon>
        <taxon>fabids</taxon>
        <taxon>Fabales</taxon>
        <taxon>Fabaceae</taxon>
        <taxon>Papilionoideae</taxon>
        <taxon>50 kb inversion clade</taxon>
        <taxon>NPAAA clade</taxon>
        <taxon>Hologalegina</taxon>
        <taxon>IRL clade</taxon>
        <taxon>Trifolieae</taxon>
        <taxon>Trifolium</taxon>
    </lineage>
</organism>
<name>A0A2Z6LS04_TRISU</name>
<evidence type="ECO:0000256" key="9">
    <source>
        <dbReference type="ARBA" id="ARBA00022989"/>
    </source>
</evidence>
<keyword evidence="8" id="KW-0067">ATP-binding</keyword>
<dbReference type="OrthoDB" id="913540at2759"/>
<keyword evidence="6" id="KW-0547">Nucleotide-binding</keyword>
<dbReference type="EC" id="2.7.11.1" evidence="2"/>
<dbReference type="Proteomes" id="UP000242715">
    <property type="component" value="Unassembled WGS sequence"/>
</dbReference>
<keyword evidence="10 13" id="KW-0472">Membrane</keyword>
<accession>A0A2Z6LS04</accession>
<dbReference type="InterPro" id="IPR001245">
    <property type="entry name" value="Ser-Thr/Tyr_kinase_cat_dom"/>
</dbReference>
<reference evidence="16" key="1">
    <citation type="journal article" date="2017" name="Front. Plant Sci.">
        <title>Climate Clever Clovers: New Paradigm to Reduce the Environmental Footprint of Ruminants by Breeding Low Methanogenic Forages Utilizing Haplotype Variation.</title>
        <authorList>
            <person name="Kaur P."/>
            <person name="Appels R."/>
            <person name="Bayer P.E."/>
            <person name="Keeble-Gagnere G."/>
            <person name="Wang J."/>
            <person name="Hirakawa H."/>
            <person name="Shirasawa K."/>
            <person name="Vercoe P."/>
            <person name="Stefanova K."/>
            <person name="Durmic Z."/>
            <person name="Nichols P."/>
            <person name="Revell C."/>
            <person name="Isobe S.N."/>
            <person name="Edwards D."/>
            <person name="Erskine W."/>
        </authorList>
    </citation>
    <scope>NUCLEOTIDE SEQUENCE [LARGE SCALE GENOMIC DNA]</scope>
    <source>
        <strain evidence="16">cv. Daliak</strain>
    </source>
</reference>
<evidence type="ECO:0000256" key="2">
    <source>
        <dbReference type="ARBA" id="ARBA00012513"/>
    </source>
</evidence>
<protein>
    <recommendedName>
        <fullName evidence="2">non-specific serine/threonine protein kinase</fullName>
        <ecNumber evidence="2">2.7.11.1</ecNumber>
    </recommendedName>
</protein>
<evidence type="ECO:0000256" key="1">
    <source>
        <dbReference type="ARBA" id="ARBA00004167"/>
    </source>
</evidence>
<evidence type="ECO:0000256" key="10">
    <source>
        <dbReference type="ARBA" id="ARBA00023136"/>
    </source>
</evidence>
<evidence type="ECO:0000256" key="6">
    <source>
        <dbReference type="ARBA" id="ARBA00022741"/>
    </source>
</evidence>
<evidence type="ECO:0000256" key="8">
    <source>
        <dbReference type="ARBA" id="ARBA00022840"/>
    </source>
</evidence>
<comment type="catalytic activity">
    <reaction evidence="11">
        <text>L-threonyl-[protein] + ATP = O-phospho-L-threonyl-[protein] + ADP + H(+)</text>
        <dbReference type="Rhea" id="RHEA:46608"/>
        <dbReference type="Rhea" id="RHEA-COMP:11060"/>
        <dbReference type="Rhea" id="RHEA-COMP:11605"/>
        <dbReference type="ChEBI" id="CHEBI:15378"/>
        <dbReference type="ChEBI" id="CHEBI:30013"/>
        <dbReference type="ChEBI" id="CHEBI:30616"/>
        <dbReference type="ChEBI" id="CHEBI:61977"/>
        <dbReference type="ChEBI" id="CHEBI:456216"/>
        <dbReference type="EC" id="2.7.11.1"/>
    </reaction>
</comment>
<dbReference type="AlphaFoldDB" id="A0A2Z6LS04"/>
<dbReference type="Pfam" id="PF07714">
    <property type="entry name" value="PK_Tyr_Ser-Thr"/>
    <property type="match status" value="1"/>
</dbReference>
<evidence type="ECO:0000256" key="4">
    <source>
        <dbReference type="ARBA" id="ARBA00022679"/>
    </source>
</evidence>
<evidence type="ECO:0000256" key="11">
    <source>
        <dbReference type="ARBA" id="ARBA00047899"/>
    </source>
</evidence>